<gene>
    <name evidence="1" type="ORF">ACERZ8_08720</name>
</gene>
<keyword evidence="2" id="KW-1185">Reference proteome</keyword>
<protein>
    <submittedName>
        <fullName evidence="1">Uncharacterized protein</fullName>
    </submittedName>
</protein>
<dbReference type="RefSeq" id="WP_407591834.1">
    <property type="nucleotide sequence ID" value="NZ_JBHDIY010000002.1"/>
</dbReference>
<evidence type="ECO:0000313" key="1">
    <source>
        <dbReference type="EMBL" id="MFL4469941.1"/>
    </source>
</evidence>
<proteinExistence type="predicted"/>
<organism evidence="1 2">
    <name type="scientific">Tateyamaria armeniaca</name>
    <dbReference type="NCBI Taxonomy" id="2518930"/>
    <lineage>
        <taxon>Bacteria</taxon>
        <taxon>Pseudomonadati</taxon>
        <taxon>Pseudomonadota</taxon>
        <taxon>Alphaproteobacteria</taxon>
        <taxon>Rhodobacterales</taxon>
        <taxon>Roseobacteraceae</taxon>
        <taxon>Tateyamaria</taxon>
    </lineage>
</organism>
<dbReference type="EMBL" id="JBHDIY010000002">
    <property type="protein sequence ID" value="MFL4469941.1"/>
    <property type="molecule type" value="Genomic_DNA"/>
</dbReference>
<reference evidence="1 2" key="1">
    <citation type="submission" date="2024-08" db="EMBL/GenBank/DDBJ databases">
        <title>Tateyamaria sp. nov., isolated from marine algae.</title>
        <authorList>
            <person name="Choi B.J."/>
            <person name="Kim J.M."/>
            <person name="Lee J.K."/>
            <person name="Choi D.G."/>
            <person name="Bayburt H."/>
            <person name="Baek J.H."/>
            <person name="Han D.M."/>
            <person name="Jeon C.O."/>
        </authorList>
    </citation>
    <scope>NUCLEOTIDE SEQUENCE [LARGE SCALE GENOMIC DNA]</scope>
    <source>
        <strain evidence="1 2">KMU-156</strain>
    </source>
</reference>
<evidence type="ECO:0000313" key="2">
    <source>
        <dbReference type="Proteomes" id="UP001627408"/>
    </source>
</evidence>
<comment type="caution">
    <text evidence="1">The sequence shown here is derived from an EMBL/GenBank/DDBJ whole genome shotgun (WGS) entry which is preliminary data.</text>
</comment>
<name>A0ABW8US38_9RHOB</name>
<accession>A0ABW8US38</accession>
<dbReference type="Proteomes" id="UP001627408">
    <property type="component" value="Unassembled WGS sequence"/>
</dbReference>
<sequence length="236" mass="26300">MTFQYNSKAHFLYAASHNELQSMGVTITSGSDFEEYRDLLASARPDHALGAPFEPTKFELTEQNALWMIGRNETGDIVHTQAMKTLPTLHLSLADYLSRNLREFEPSGMDIDYGRTVYRAGPGATRMKGTIVYHGEFWVGGSPRRGALLSPVLGKHAFLTALDHWRPDYTFGFIAKSLAYKGFSARFGFMHNEPNAIKYVLEGTGDTFEGTMGYMSSEDLHYALDLPCPEHIATAA</sequence>